<keyword evidence="3" id="KW-0378">Hydrolase</keyword>
<comment type="caution">
    <text evidence="3">The sequence shown here is derived from an EMBL/GenBank/DDBJ whole genome shotgun (WGS) entry which is preliminary data.</text>
</comment>
<protein>
    <submittedName>
        <fullName evidence="3">Aminopeptidase P family protein</fullName>
    </submittedName>
</protein>
<keyword evidence="3" id="KW-0031">Aminopeptidase</keyword>
<accession>A0ABS8GBZ5</accession>
<evidence type="ECO:0000259" key="2">
    <source>
        <dbReference type="Pfam" id="PF00557"/>
    </source>
</evidence>
<feature type="signal peptide" evidence="1">
    <location>
        <begin position="1"/>
        <end position="18"/>
    </location>
</feature>
<keyword evidence="4" id="KW-1185">Reference proteome</keyword>
<dbReference type="Proteomes" id="UP001520878">
    <property type="component" value="Unassembled WGS sequence"/>
</dbReference>
<keyword evidence="1" id="KW-0732">Signal</keyword>
<organism evidence="3 4">
    <name type="scientific">Fluctibacter halophilus</name>
    <dbReference type="NCBI Taxonomy" id="226011"/>
    <lineage>
        <taxon>Bacteria</taxon>
        <taxon>Pseudomonadati</taxon>
        <taxon>Pseudomonadota</taxon>
        <taxon>Gammaproteobacteria</taxon>
        <taxon>Alteromonadales</taxon>
        <taxon>Alteromonadaceae</taxon>
        <taxon>Fluctibacter</taxon>
    </lineage>
</organism>
<evidence type="ECO:0000256" key="1">
    <source>
        <dbReference type="SAM" id="SignalP"/>
    </source>
</evidence>
<keyword evidence="3" id="KW-0645">Protease</keyword>
<gene>
    <name evidence="3" type="ORF">LJ739_17690</name>
</gene>
<feature type="domain" description="Peptidase M24" evidence="2">
    <location>
        <begin position="201"/>
        <end position="410"/>
    </location>
</feature>
<proteinExistence type="predicted"/>
<name>A0ABS8GBZ5_9ALTE</name>
<dbReference type="Gene3D" id="3.90.230.10">
    <property type="entry name" value="Creatinase/methionine aminopeptidase superfamily"/>
    <property type="match status" value="1"/>
</dbReference>
<dbReference type="GO" id="GO:0004177">
    <property type="term" value="F:aminopeptidase activity"/>
    <property type="evidence" value="ECO:0007669"/>
    <property type="project" value="UniProtKB-KW"/>
</dbReference>
<dbReference type="EMBL" id="JAJEWP010000007">
    <property type="protein sequence ID" value="MCC2618092.1"/>
    <property type="molecule type" value="Genomic_DNA"/>
</dbReference>
<sequence>MKALLIACALLCASQVMAQSHPLPMRERAAVMDDILDDRLTNLLPTLMRREGIEMWLLISREYNEDPVLKTLLPSTWLSARRRTILAIYTPAEGPSEYYAIARYKVGERFEKAWDKEQQPDQWLALVDLIKAKNPTSIGINRSAQTGLADGITATEHDELLAALGPMQQRIVSAHGLAIGWLETRSAKELALYPDIVAMGHRIIAEAFSNAVVRPGQTTTDDVVWWLREKTRSMKLTNWFHPTVSIQRADADKFDHLQAFSERPGEQVILPGDLLHVDFGITYLRLNTDQQQHAYVLRSGETQVPAYLQQALANANQVQDIFTANFTPGRSGNEVLAMSLAQGREAGLRPHIYTHPIGYHGHAAGTTLGMWDAQEGVPGDGDHPLHINTAYSIELNAATHLPQWGKDIRIMLEENAVFEASGVRYLDGRQTRFHVINSD</sequence>
<reference evidence="3 4" key="1">
    <citation type="submission" date="2021-10" db="EMBL/GenBank/DDBJ databases">
        <title>Draft genome of Aestuariibacter halophilus JC2043.</title>
        <authorList>
            <person name="Emsley S.A."/>
            <person name="Pfannmuller K.M."/>
            <person name="Ushijima B."/>
            <person name="Saw J.H."/>
            <person name="Videau P."/>
        </authorList>
    </citation>
    <scope>NUCLEOTIDE SEQUENCE [LARGE SCALE GENOMIC DNA]</scope>
    <source>
        <strain evidence="3 4">JC2043</strain>
    </source>
</reference>
<evidence type="ECO:0000313" key="3">
    <source>
        <dbReference type="EMBL" id="MCC2618092.1"/>
    </source>
</evidence>
<feature type="chain" id="PRO_5045797370" evidence="1">
    <location>
        <begin position="19"/>
        <end position="439"/>
    </location>
</feature>
<dbReference type="InterPro" id="IPR000994">
    <property type="entry name" value="Pept_M24"/>
</dbReference>
<dbReference type="SUPFAM" id="SSF55920">
    <property type="entry name" value="Creatinase/aminopeptidase"/>
    <property type="match status" value="1"/>
</dbReference>
<dbReference type="Pfam" id="PF00557">
    <property type="entry name" value="Peptidase_M24"/>
    <property type="match status" value="1"/>
</dbReference>
<dbReference type="RefSeq" id="WP_229162635.1">
    <property type="nucleotide sequence ID" value="NZ_JAJEWP010000007.1"/>
</dbReference>
<dbReference type="InterPro" id="IPR036005">
    <property type="entry name" value="Creatinase/aminopeptidase-like"/>
</dbReference>
<evidence type="ECO:0000313" key="4">
    <source>
        <dbReference type="Proteomes" id="UP001520878"/>
    </source>
</evidence>